<feature type="repeat" description="PPR" evidence="3">
    <location>
        <begin position="348"/>
        <end position="382"/>
    </location>
</feature>
<evidence type="ECO:0000313" key="5">
    <source>
        <dbReference type="EMBL" id="VFQ78502.1"/>
    </source>
</evidence>
<accession>A0A484LPR8</accession>
<dbReference type="GO" id="GO:0008270">
    <property type="term" value="F:zinc ion binding"/>
    <property type="evidence" value="ECO:0007669"/>
    <property type="project" value="InterPro"/>
</dbReference>
<organism evidence="5 6">
    <name type="scientific">Cuscuta campestris</name>
    <dbReference type="NCBI Taxonomy" id="132261"/>
    <lineage>
        <taxon>Eukaryota</taxon>
        <taxon>Viridiplantae</taxon>
        <taxon>Streptophyta</taxon>
        <taxon>Embryophyta</taxon>
        <taxon>Tracheophyta</taxon>
        <taxon>Spermatophyta</taxon>
        <taxon>Magnoliopsida</taxon>
        <taxon>eudicotyledons</taxon>
        <taxon>Gunneridae</taxon>
        <taxon>Pentapetalae</taxon>
        <taxon>asterids</taxon>
        <taxon>lamiids</taxon>
        <taxon>Solanales</taxon>
        <taxon>Convolvulaceae</taxon>
        <taxon>Cuscuteae</taxon>
        <taxon>Cuscuta</taxon>
        <taxon>Cuscuta subgen. Grammica</taxon>
        <taxon>Cuscuta sect. Cleistogrammica</taxon>
    </lineage>
</organism>
<comment type="similarity">
    <text evidence="1">Belongs to the PPR family. PCMP-H subfamily.</text>
</comment>
<name>A0A484LPR8_9ASTE</name>
<sequence length="622" mass="69935">MHNNPNFTKFCEFWVAVKLELAAKTRREAKQRKKAKLESERERRLASLIQTCPSLRVLHQIHAHVLTSPFLSTQSLSFLLAKILTFSALSPRGSLAHAKQLLPRIPNPGIFSYNSLIRGFLESRTPSREPILIFKRLLWKSYPRSNSFTLAFVLKSCSILVAFREGEQVHKHVIQSGYGSSPFVQTSLLNLYAKCEEIELGEKVFDEIPERNAVAWSAMISGYSRLGMADQALRSFREMQKSGIPPDRVSLGSAISACAMSGALDLGEWLHAYVGKNGIENDLELSTALVNMYAKCGCIERAKNIFEAMPVKDVKAWGSMIYGLAINGLAEDALNAFSRMGETKLEPNHVTFVGVLVACAHGGLVSEGKMYWSSMIESGFDPSLEHYGLMIDLLCRSNLIEEAYSFFDSMPIPPNPAILRSLLAGCKTKKEKKILERGETTGKHLIELEPQNPENYILLSSLYASVSNWERMREVRKQMKDEGIKAVPGCSSIELDGYVHEFTMGDWSHPESEDINGILREITDKVNGSGHEPRVSCVLHDVSDEEKGNALCQHSERLAIAYGLLKTKAPKIIRVVKNLRVCWDCHEVTKIISKVYNREIIVRDRVRFHKFKDGSCSCRDFW</sequence>
<dbReference type="InterPro" id="IPR046848">
    <property type="entry name" value="E_motif"/>
</dbReference>
<dbReference type="Pfam" id="PF13041">
    <property type="entry name" value="PPR_2"/>
    <property type="match status" value="1"/>
</dbReference>
<dbReference type="GO" id="GO:0003723">
    <property type="term" value="F:RNA binding"/>
    <property type="evidence" value="ECO:0007669"/>
    <property type="project" value="InterPro"/>
</dbReference>
<dbReference type="Pfam" id="PF20431">
    <property type="entry name" value="E_motif"/>
    <property type="match status" value="1"/>
</dbReference>
<dbReference type="Gene3D" id="1.25.40.10">
    <property type="entry name" value="Tetratricopeptide repeat domain"/>
    <property type="match status" value="2"/>
</dbReference>
<dbReference type="GO" id="GO:0009451">
    <property type="term" value="P:RNA modification"/>
    <property type="evidence" value="ECO:0007669"/>
    <property type="project" value="InterPro"/>
</dbReference>
<dbReference type="Pfam" id="PF01535">
    <property type="entry name" value="PPR"/>
    <property type="match status" value="5"/>
</dbReference>
<dbReference type="Proteomes" id="UP000595140">
    <property type="component" value="Unassembled WGS sequence"/>
</dbReference>
<gene>
    <name evidence="5" type="ORF">CCAM_LOCUS20278</name>
</gene>
<dbReference type="Pfam" id="PF20430">
    <property type="entry name" value="Eplus_motif"/>
    <property type="match status" value="1"/>
</dbReference>
<dbReference type="PANTHER" id="PTHR47926">
    <property type="entry name" value="PENTATRICOPEPTIDE REPEAT-CONTAINING PROTEIN"/>
    <property type="match status" value="1"/>
</dbReference>
<dbReference type="NCBIfam" id="TIGR00756">
    <property type="entry name" value="PPR"/>
    <property type="match status" value="1"/>
</dbReference>
<dbReference type="InterPro" id="IPR011990">
    <property type="entry name" value="TPR-like_helical_dom_sf"/>
</dbReference>
<evidence type="ECO:0000313" key="6">
    <source>
        <dbReference type="Proteomes" id="UP000595140"/>
    </source>
</evidence>
<evidence type="ECO:0000256" key="2">
    <source>
        <dbReference type="ARBA" id="ARBA00022737"/>
    </source>
</evidence>
<keyword evidence="2" id="KW-0677">Repeat</keyword>
<feature type="repeat" description="PPR" evidence="3">
    <location>
        <begin position="212"/>
        <end position="246"/>
    </location>
</feature>
<dbReference type="PROSITE" id="PS51375">
    <property type="entry name" value="PPR"/>
    <property type="match status" value="3"/>
</dbReference>
<evidence type="ECO:0000256" key="3">
    <source>
        <dbReference type="PROSITE-ProRule" id="PRU00708"/>
    </source>
</evidence>
<evidence type="ECO:0000259" key="4">
    <source>
        <dbReference type="Pfam" id="PF14432"/>
    </source>
</evidence>
<dbReference type="EMBL" id="OOIL02001800">
    <property type="protein sequence ID" value="VFQ78502.1"/>
    <property type="molecule type" value="Genomic_DNA"/>
</dbReference>
<feature type="domain" description="DYW" evidence="4">
    <location>
        <begin position="530"/>
        <end position="622"/>
    </location>
</feature>
<dbReference type="PANTHER" id="PTHR47926:SF461">
    <property type="entry name" value="PENTATRICOPEPTIDE REPEAT SUPERFAMILY PROTEIN"/>
    <property type="match status" value="1"/>
</dbReference>
<evidence type="ECO:0000256" key="1">
    <source>
        <dbReference type="ARBA" id="ARBA00006643"/>
    </source>
</evidence>
<dbReference type="OrthoDB" id="185373at2759"/>
<dbReference type="InterPro" id="IPR046960">
    <property type="entry name" value="PPR_At4g14850-like_plant"/>
</dbReference>
<dbReference type="FunFam" id="1.25.40.10:FF:000427">
    <property type="entry name" value="Pentatricopeptide repeat-containing protein chloroplastic"/>
    <property type="match status" value="1"/>
</dbReference>
<dbReference type="AlphaFoldDB" id="A0A484LPR8"/>
<feature type="repeat" description="PPR" evidence="3">
    <location>
        <begin position="313"/>
        <end position="347"/>
    </location>
</feature>
<reference evidence="5 6" key="1">
    <citation type="submission" date="2018-04" db="EMBL/GenBank/DDBJ databases">
        <authorList>
            <person name="Vogel A."/>
        </authorList>
    </citation>
    <scope>NUCLEOTIDE SEQUENCE [LARGE SCALE GENOMIC DNA]</scope>
</reference>
<keyword evidence="6" id="KW-1185">Reference proteome</keyword>
<protein>
    <recommendedName>
        <fullName evidence="4">DYW domain-containing protein</fullName>
    </recommendedName>
</protein>
<proteinExistence type="inferred from homology"/>
<dbReference type="InterPro" id="IPR002885">
    <property type="entry name" value="PPR_rpt"/>
</dbReference>
<dbReference type="FunFam" id="1.25.40.10:FF:000184">
    <property type="entry name" value="Pentatricopeptide repeat-containing protein, chloroplastic"/>
    <property type="match status" value="1"/>
</dbReference>
<dbReference type="InterPro" id="IPR032867">
    <property type="entry name" value="DYW_dom"/>
</dbReference>
<dbReference type="Pfam" id="PF14432">
    <property type="entry name" value="DYW_deaminase"/>
    <property type="match status" value="1"/>
</dbReference>
<dbReference type="InterPro" id="IPR046849">
    <property type="entry name" value="E2_motif"/>
</dbReference>